<organism evidence="2 3">
    <name type="scientific">Tetrapyrgos nigripes</name>
    <dbReference type="NCBI Taxonomy" id="182062"/>
    <lineage>
        <taxon>Eukaryota</taxon>
        <taxon>Fungi</taxon>
        <taxon>Dikarya</taxon>
        <taxon>Basidiomycota</taxon>
        <taxon>Agaricomycotina</taxon>
        <taxon>Agaricomycetes</taxon>
        <taxon>Agaricomycetidae</taxon>
        <taxon>Agaricales</taxon>
        <taxon>Marasmiineae</taxon>
        <taxon>Marasmiaceae</taxon>
        <taxon>Tetrapyrgos</taxon>
    </lineage>
</organism>
<keyword evidence="3" id="KW-1185">Reference proteome</keyword>
<feature type="region of interest" description="Disordered" evidence="1">
    <location>
        <begin position="567"/>
        <end position="601"/>
    </location>
</feature>
<dbReference type="AlphaFoldDB" id="A0A8H5G355"/>
<evidence type="ECO:0000256" key="1">
    <source>
        <dbReference type="SAM" id="MobiDB-lite"/>
    </source>
</evidence>
<evidence type="ECO:0000313" key="2">
    <source>
        <dbReference type="EMBL" id="KAF5357403.1"/>
    </source>
</evidence>
<feature type="compositionally biased region" description="Polar residues" evidence="1">
    <location>
        <begin position="567"/>
        <end position="589"/>
    </location>
</feature>
<dbReference type="Proteomes" id="UP000559256">
    <property type="component" value="Unassembled WGS sequence"/>
</dbReference>
<feature type="region of interest" description="Disordered" evidence="1">
    <location>
        <begin position="492"/>
        <end position="512"/>
    </location>
</feature>
<dbReference type="EMBL" id="JAACJM010000052">
    <property type="protein sequence ID" value="KAF5357403.1"/>
    <property type="molecule type" value="Genomic_DNA"/>
</dbReference>
<feature type="region of interest" description="Disordered" evidence="1">
    <location>
        <begin position="261"/>
        <end position="289"/>
    </location>
</feature>
<reference evidence="2 3" key="1">
    <citation type="journal article" date="2020" name="ISME J.">
        <title>Uncovering the hidden diversity of litter-decomposition mechanisms in mushroom-forming fungi.</title>
        <authorList>
            <person name="Floudas D."/>
            <person name="Bentzer J."/>
            <person name="Ahren D."/>
            <person name="Johansson T."/>
            <person name="Persson P."/>
            <person name="Tunlid A."/>
        </authorList>
    </citation>
    <scope>NUCLEOTIDE SEQUENCE [LARGE SCALE GENOMIC DNA]</scope>
    <source>
        <strain evidence="2 3">CBS 291.85</strain>
    </source>
</reference>
<dbReference type="OrthoDB" id="2798624at2759"/>
<sequence>MRFSYLRKFLGHHRTRSDPVPLTITQEPPTVTRSQSAHDLDRLAEQTGPAHSITVKAILQSPELLLSLSESELELILFPLEAHLYQLEQKYKSLLNVQQSLADRHRSLEEYRRSEELLAPLLDTSKCGHVFSRTRAAIAVGESFEDAIVDAIREAATIPGSPWSGLIPPMTGPRSSDQYNSALRILLDSRSQVRYEKQGYLFWKKIALRDEAHSTTITPSASKLSDIPEDLSEDRQAAADDLLVRMRKGFVPLRSCIVPQARQGSSSSPDKTCVEDIPSASTDNTTSPVVDVLVPEPNPSSPTAMSTPAVATPTTLPAKSPCLAITSAQTEISVIALPYTCVEPELLSRIPSPMLQTEATPTSLAYGGCVHEAPSNQAHARCQRTSDTAPTIRQRVVSTASSDSTQRFSNASLMTVNSPVRPDFLASDFWKSEEGTHNCESTSISPDRALKYLERIYDRFNHLKVGPLDAIDEDPRFSPAYDGCDTTFVGDSSVSGGSSDSVPSTGTRDGVSSAETMHNLDEEMEITDNDITLVEINNEDLPIPTSPVKNSSMLPILAKIPRRISVSLSPKSKRTPSSVTKPTISSSLKRATPSPPKPKLKVKTAKISSPKKIIVPLRLKSSVPNPKPVTISPRSILKTPTTTTTAAAAAATTHGSRIPSASSRHTVKPNVEAKMAKKSVRFC</sequence>
<protein>
    <submittedName>
        <fullName evidence="2">Uncharacterized protein</fullName>
    </submittedName>
</protein>
<accession>A0A8H5G355</accession>
<gene>
    <name evidence="2" type="ORF">D9758_005851</name>
</gene>
<evidence type="ECO:0000313" key="3">
    <source>
        <dbReference type="Proteomes" id="UP000559256"/>
    </source>
</evidence>
<feature type="compositionally biased region" description="Low complexity" evidence="1">
    <location>
        <begin position="492"/>
        <end position="502"/>
    </location>
</feature>
<name>A0A8H5G355_9AGAR</name>
<proteinExistence type="predicted"/>
<comment type="caution">
    <text evidence="2">The sequence shown here is derived from an EMBL/GenBank/DDBJ whole genome shotgun (WGS) entry which is preliminary data.</text>
</comment>
<feature type="compositionally biased region" description="Polar residues" evidence="1">
    <location>
        <begin position="279"/>
        <end position="288"/>
    </location>
</feature>